<evidence type="ECO:0000256" key="1">
    <source>
        <dbReference type="SAM" id="MobiDB-lite"/>
    </source>
</evidence>
<dbReference type="RefSeq" id="WP_062613276.1">
    <property type="nucleotide sequence ID" value="NZ_LNIZ01000003.1"/>
</dbReference>
<evidence type="ECO:0000313" key="3">
    <source>
        <dbReference type="EMBL" id="KTF04234.1"/>
    </source>
</evidence>
<comment type="caution">
    <text evidence="3">The sequence shown here is derived from an EMBL/GenBank/DDBJ whole genome shotgun (WGS) entry which is preliminary data.</text>
</comment>
<keyword evidence="2" id="KW-1133">Transmembrane helix</keyword>
<evidence type="ECO:0008006" key="5">
    <source>
        <dbReference type="Google" id="ProtNLM"/>
    </source>
</evidence>
<keyword evidence="4" id="KW-1185">Reference proteome</keyword>
<evidence type="ECO:0000256" key="2">
    <source>
        <dbReference type="SAM" id="Phobius"/>
    </source>
</evidence>
<gene>
    <name evidence="3" type="ORF">AQZ59_00755</name>
</gene>
<dbReference type="PATRIC" id="fig|59561.3.peg.747"/>
<dbReference type="STRING" id="59561.AQZ59_00755"/>
<dbReference type="Proteomes" id="UP000054404">
    <property type="component" value="Unassembled WGS sequence"/>
</dbReference>
<feature type="region of interest" description="Disordered" evidence="1">
    <location>
        <begin position="1"/>
        <end position="87"/>
    </location>
</feature>
<feature type="transmembrane region" description="Helical" evidence="2">
    <location>
        <begin position="252"/>
        <end position="276"/>
    </location>
</feature>
<evidence type="ECO:0000313" key="4">
    <source>
        <dbReference type="Proteomes" id="UP000054404"/>
    </source>
</evidence>
<dbReference type="OrthoDB" id="9956156at2"/>
<reference evidence="3 4" key="1">
    <citation type="submission" date="2015-11" db="EMBL/GenBank/DDBJ databases">
        <title>Draft Genome Sequence of the Type Strain Trueperella bernardiae LCDC 89-0504T, Isolated from Blood Culture.</title>
        <authorList>
            <person name="Bernier A.-M."/>
            <person name="Bernard K."/>
        </authorList>
    </citation>
    <scope>NUCLEOTIDE SEQUENCE [LARGE SCALE GENOMIC DNA]</scope>
    <source>
        <strain evidence="3 4">LCDC 89-0504</strain>
    </source>
</reference>
<feature type="transmembrane region" description="Helical" evidence="2">
    <location>
        <begin position="217"/>
        <end position="240"/>
    </location>
</feature>
<dbReference type="EMBL" id="LNIZ01000003">
    <property type="protein sequence ID" value="KTF04234.1"/>
    <property type="molecule type" value="Genomic_DNA"/>
</dbReference>
<accession>A0A0W1KJL4</accession>
<dbReference type="AlphaFoldDB" id="A0A0W1KJL4"/>
<organism evidence="3 4">
    <name type="scientific">Trueperella bernardiae</name>
    <dbReference type="NCBI Taxonomy" id="59561"/>
    <lineage>
        <taxon>Bacteria</taxon>
        <taxon>Bacillati</taxon>
        <taxon>Actinomycetota</taxon>
        <taxon>Actinomycetes</taxon>
        <taxon>Actinomycetales</taxon>
        <taxon>Actinomycetaceae</taxon>
        <taxon>Trueperella</taxon>
    </lineage>
</organism>
<feature type="transmembrane region" description="Helical" evidence="2">
    <location>
        <begin position="319"/>
        <end position="340"/>
    </location>
</feature>
<keyword evidence="2" id="KW-0812">Transmembrane</keyword>
<keyword evidence="2" id="KW-0472">Membrane</keyword>
<name>A0A0W1KJL4_9ACTO</name>
<feature type="transmembrane region" description="Helical" evidence="2">
    <location>
        <begin position="161"/>
        <end position="185"/>
    </location>
</feature>
<protein>
    <recommendedName>
        <fullName evidence="5">Yip1 domain protein</fullName>
    </recommendedName>
</protein>
<sequence>MDNELTPTPESADGTETAPLQRADGPEAAGAAQSAPTEPLPQNPTEPLEQAAPADYTPTDSYAAAPANTYGQAPGAPASSAAENAPQAYDPNAAPAYVPYVPGQGYDPNAVYAAGAPASSAPANPADSIGGVFGAMWSVIKLILGGRLLEAIKLGESYRYYWHVAMGIFVFVGALIPAGVGVAALKGIVKFVNTYSRYGFGYSGPSVGDLLGTGLKLWLFGAVVLAALVFAFTCALYFTLKMRGVTVPFGQVATLWSVSATPAIFMMVIGAFLVIIPTTVTFFLGFLVLSIGVGLAGNMAFIANYVGLNRIARAEKSMLVPYVLFCGLAAVVVMLIFLILGQLVS</sequence>
<feature type="compositionally biased region" description="Low complexity" evidence="1">
    <location>
        <begin position="71"/>
        <end position="87"/>
    </location>
</feature>
<feature type="transmembrane region" description="Helical" evidence="2">
    <location>
        <begin position="282"/>
        <end position="307"/>
    </location>
</feature>
<proteinExistence type="predicted"/>